<evidence type="ECO:0000259" key="7">
    <source>
        <dbReference type="PROSITE" id="PS51840"/>
    </source>
</evidence>
<feature type="compositionally biased region" description="Basic and acidic residues" evidence="4">
    <location>
        <begin position="443"/>
        <end position="454"/>
    </location>
</feature>
<feature type="compositionally biased region" description="Polar residues" evidence="4">
    <location>
        <begin position="1512"/>
        <end position="1525"/>
    </location>
</feature>
<evidence type="ECO:0000313" key="9">
    <source>
        <dbReference type="Proteomes" id="UP000688947"/>
    </source>
</evidence>
<feature type="compositionally biased region" description="Basic and acidic residues" evidence="4">
    <location>
        <begin position="1760"/>
        <end position="1772"/>
    </location>
</feature>
<feature type="compositionally biased region" description="Basic and acidic residues" evidence="4">
    <location>
        <begin position="1443"/>
        <end position="1453"/>
    </location>
</feature>
<dbReference type="InterPro" id="IPR020635">
    <property type="entry name" value="Tyr_kinase_cat_dom"/>
</dbReference>
<feature type="region of interest" description="Disordered" evidence="4">
    <location>
        <begin position="1586"/>
        <end position="1605"/>
    </location>
</feature>
<feature type="region of interest" description="Disordered" evidence="4">
    <location>
        <begin position="1503"/>
        <end position="1526"/>
    </location>
</feature>
<evidence type="ECO:0000256" key="2">
    <source>
        <dbReference type="ARBA" id="ARBA00022737"/>
    </source>
</evidence>
<dbReference type="VEuPathDB" id="FungiDB:PC110_g13020"/>
<dbReference type="SMART" id="SM00364">
    <property type="entry name" value="LRR_BAC"/>
    <property type="match status" value="3"/>
</dbReference>
<feature type="coiled-coil region" evidence="3">
    <location>
        <begin position="1824"/>
        <end position="1882"/>
    </location>
</feature>
<evidence type="ECO:0000256" key="3">
    <source>
        <dbReference type="SAM" id="Coils"/>
    </source>
</evidence>
<dbReference type="SMART" id="SM00369">
    <property type="entry name" value="LRR_TYP"/>
    <property type="match status" value="5"/>
</dbReference>
<evidence type="ECO:0008006" key="10">
    <source>
        <dbReference type="Google" id="ProtNLM"/>
    </source>
</evidence>
<evidence type="ECO:0000256" key="4">
    <source>
        <dbReference type="SAM" id="MobiDB-lite"/>
    </source>
</evidence>
<dbReference type="PANTHER" id="PTHR24366:SF96">
    <property type="entry name" value="LEUCINE RICH REPEAT CONTAINING 53"/>
    <property type="match status" value="1"/>
</dbReference>
<feature type="compositionally biased region" description="Low complexity" evidence="4">
    <location>
        <begin position="845"/>
        <end position="856"/>
    </location>
</feature>
<evidence type="ECO:0000256" key="1">
    <source>
        <dbReference type="ARBA" id="ARBA00022614"/>
    </source>
</evidence>
<dbReference type="InterPro" id="IPR003591">
    <property type="entry name" value="Leu-rich_rpt_typical-subtyp"/>
</dbReference>
<dbReference type="PROSITE" id="PS51450">
    <property type="entry name" value="LRR"/>
    <property type="match status" value="2"/>
</dbReference>
<reference evidence="8" key="1">
    <citation type="submission" date="2021-01" db="EMBL/GenBank/DDBJ databases">
        <title>Phytophthora aleatoria, a newly-described species from Pinus radiata is distinct from Phytophthora cactorum isolates based on comparative genomics.</title>
        <authorList>
            <person name="Mcdougal R."/>
            <person name="Panda P."/>
            <person name="Williams N."/>
            <person name="Studholme D.J."/>
        </authorList>
    </citation>
    <scope>NUCLEOTIDE SEQUENCE</scope>
    <source>
        <strain evidence="8">NZFS 3830</strain>
    </source>
</reference>
<keyword evidence="5" id="KW-0732">Signal</keyword>
<evidence type="ECO:0000259" key="6">
    <source>
        <dbReference type="PROSITE" id="PS50011"/>
    </source>
</evidence>
<feature type="region of interest" description="Disordered" evidence="4">
    <location>
        <begin position="622"/>
        <end position="645"/>
    </location>
</feature>
<organism evidence="8 9">
    <name type="scientific">Phytophthora cactorum</name>
    <dbReference type="NCBI Taxonomy" id="29920"/>
    <lineage>
        <taxon>Eukaryota</taxon>
        <taxon>Sar</taxon>
        <taxon>Stramenopiles</taxon>
        <taxon>Oomycota</taxon>
        <taxon>Peronosporomycetes</taxon>
        <taxon>Peronosporales</taxon>
        <taxon>Peronosporaceae</taxon>
        <taxon>Phytophthora</taxon>
    </lineage>
</organism>
<name>A0A8T1U9Z1_9STRA</name>
<feature type="compositionally biased region" description="Polar residues" evidence="4">
    <location>
        <begin position="1250"/>
        <end position="1266"/>
    </location>
</feature>
<gene>
    <name evidence="8" type="ORF">JG687_00009332</name>
</gene>
<feature type="signal peptide" evidence="5">
    <location>
        <begin position="1"/>
        <end position="22"/>
    </location>
</feature>
<dbReference type="Pfam" id="PF10358">
    <property type="entry name" value="NT-C2"/>
    <property type="match status" value="1"/>
</dbReference>
<accession>A0A8T1U9Z1</accession>
<evidence type="ECO:0000313" key="8">
    <source>
        <dbReference type="EMBL" id="KAG6958506.1"/>
    </source>
</evidence>
<dbReference type="InterPro" id="IPR001245">
    <property type="entry name" value="Ser-Thr/Tyr_kinase_cat_dom"/>
</dbReference>
<dbReference type="EMBL" id="JAENGZ010000482">
    <property type="protein sequence ID" value="KAG6958506.1"/>
    <property type="molecule type" value="Genomic_DNA"/>
</dbReference>
<feature type="region of interest" description="Disordered" evidence="4">
    <location>
        <begin position="820"/>
        <end position="888"/>
    </location>
</feature>
<dbReference type="PROSITE" id="PS51840">
    <property type="entry name" value="C2_NT"/>
    <property type="match status" value="1"/>
</dbReference>
<dbReference type="Proteomes" id="UP000688947">
    <property type="component" value="Unassembled WGS sequence"/>
</dbReference>
<keyword evidence="3" id="KW-0175">Coiled coil</keyword>
<dbReference type="Pfam" id="PF07714">
    <property type="entry name" value="PK_Tyr_Ser-Thr"/>
    <property type="match status" value="2"/>
</dbReference>
<dbReference type="SMART" id="SM00219">
    <property type="entry name" value="TyrKc"/>
    <property type="match status" value="1"/>
</dbReference>
<dbReference type="InterPro" id="IPR019448">
    <property type="entry name" value="NT-C2"/>
</dbReference>
<feature type="coiled-coil region" evidence="3">
    <location>
        <begin position="1535"/>
        <end position="1562"/>
    </location>
</feature>
<comment type="caution">
    <text evidence="8">The sequence shown here is derived from an EMBL/GenBank/DDBJ whole genome shotgun (WGS) entry which is preliminary data.</text>
</comment>
<feature type="domain" description="Protein kinase" evidence="6">
    <location>
        <begin position="549"/>
        <end position="972"/>
    </location>
</feature>
<feature type="domain" description="C2 NT-type" evidence="7">
    <location>
        <begin position="1092"/>
        <end position="1241"/>
    </location>
</feature>
<feature type="compositionally biased region" description="Polar residues" evidence="4">
    <location>
        <begin position="1076"/>
        <end position="1094"/>
    </location>
</feature>
<feature type="compositionally biased region" description="Low complexity" evidence="4">
    <location>
        <begin position="1311"/>
        <end position="1327"/>
    </location>
</feature>
<feature type="chain" id="PRO_5035750186" description="Leucine-rich repeat domain, L domain-like" evidence="5">
    <location>
        <begin position="23"/>
        <end position="2131"/>
    </location>
</feature>
<dbReference type="VEuPathDB" id="FungiDB:PC110_g13021"/>
<feature type="compositionally biased region" description="Polar residues" evidence="4">
    <location>
        <begin position="822"/>
        <end position="844"/>
    </location>
</feature>
<evidence type="ECO:0000256" key="5">
    <source>
        <dbReference type="SAM" id="SignalP"/>
    </source>
</evidence>
<protein>
    <recommendedName>
        <fullName evidence="10">Leucine-rich repeat domain, L domain-like</fullName>
    </recommendedName>
</protein>
<feature type="region of interest" description="Disordered" evidence="4">
    <location>
        <begin position="2015"/>
        <end position="2131"/>
    </location>
</feature>
<dbReference type="InterPro" id="IPR000719">
    <property type="entry name" value="Prot_kinase_dom"/>
</dbReference>
<feature type="compositionally biased region" description="Polar residues" evidence="4">
    <location>
        <begin position="2074"/>
        <end position="2092"/>
    </location>
</feature>
<dbReference type="InterPro" id="IPR001611">
    <property type="entry name" value="Leu-rich_rpt"/>
</dbReference>
<dbReference type="PROSITE" id="PS50011">
    <property type="entry name" value="PROTEIN_KINASE_DOM"/>
    <property type="match status" value="1"/>
</dbReference>
<feature type="coiled-coil region" evidence="3">
    <location>
        <begin position="1911"/>
        <end position="1979"/>
    </location>
</feature>
<dbReference type="OrthoDB" id="1053178at2759"/>
<feature type="region of interest" description="Disordered" evidence="4">
    <location>
        <begin position="1050"/>
        <end position="1095"/>
    </location>
</feature>
<proteinExistence type="predicted"/>
<keyword evidence="1" id="KW-0433">Leucine-rich repeat</keyword>
<dbReference type="PANTHER" id="PTHR24366">
    <property type="entry name" value="IG(IMMUNOGLOBULIN) AND LRR(LEUCINE RICH REPEAT) DOMAINS"/>
    <property type="match status" value="1"/>
</dbReference>
<feature type="compositionally biased region" description="Low complexity" evidence="4">
    <location>
        <begin position="622"/>
        <end position="632"/>
    </location>
</feature>
<feature type="region of interest" description="Disordered" evidence="4">
    <location>
        <begin position="1250"/>
        <end position="1332"/>
    </location>
</feature>
<feature type="region of interest" description="Disordered" evidence="4">
    <location>
        <begin position="442"/>
        <end position="466"/>
    </location>
</feature>
<feature type="region of interest" description="Disordered" evidence="4">
    <location>
        <begin position="1443"/>
        <end position="1463"/>
    </location>
</feature>
<sequence length="2131" mass="232153">MLLLMLTLTLMLLGVATSPVAAAACTNASTLVEGESDSTAVVYDSSCNARSFQVVVSSAVERGLNLSNLDVVEVRSYPRVYQLLLNNNELETFAPADLDNDMEDLELASNFITDLSSFNFPRRLNYLDLSSNSISKLSSSTPWPESGELQTLLLHGNSLSSVGVDTFTKLVALQSLSLSSTGISNLDDLMLPVSLRTLNATKNSFTSASTNFSNLPTALQYLDLSSNLLTVFPTIVSALTTLVELNLESNGIKQISGVTFASTLRRVYLGDNPLSTIEICRSDVSVFQSLAEFKAPSSVSSTCSNAKATSEEIKGVNFCVLEDEDCVIASSFDSTGGSMTQADINDISSSSNAAASEESTSSDSSSMFSAESIGVIGSTFFLVGILLSALVFGFLWNKRRNKDESPSRRAAMKVNRDRRLGSSGGNFMVFTSSGRITRAVGNNHDEYRDTDSKNENNSTFGDSGAKTPGEAAWGVYESPLDKYNPVALLEPSPKDNSFLGASTASLQVRSKIKSKIDLDDLLVYEIPPEEIQMRRALHMSSSKKSSKAALALSSVGVGNSRKVDTALFLAEYQGYKVVIQALMRSKKRLEKRFVEQIRLAAALDHASIVHFIGVTTGCSTTASRRRGSSAAAPAQGPYSSYGPTNSMSESMASKSRYPNMGAPAWHLGVVFEYMQHGSLAAMFEAERHRREGKGFYPNSSVAAAIGSGNGNIFSWYPVFANSSASVNANPNADWRCKLSIALDVAMGLVYLHANNYAHGRVCARKVLVNEQGEGKLSAMDVLLPSDFASRKEENQHAADDFRGSLRESALWTMQKITGMRPTRSSKALKQQTSGNLGRSRYANNSGESDVSGVSSVTLDDNHSQSGDNPAFDEASDEFDENSLKSSGIGSSTVAAQRDDVYAFGTFLWELDTMIAVEEDLASSRVPAGAGGNPLLLKFSADCPMELQELAHQCWHEVPSERPDAIDVQEELVRVLEGRLTVSGQAPPNWTRPSYLSATSALSSLSSSELSSNMSSLPSSCSVMAVSVADLLVHWSATIFQTLLRSVEGGKASNTSRGMRRGHDSVGPRPTYGAATTPRSQRSAATTPRSQRSGSAGQGTILINLDVFIHRANIGRDISPNDEDLIVLFRRNSKEVTSEPARWSAEHCAVWNQHVGIQTSLLKHKKPQQGAGATATEFLKKEYEIVLVALPSHSAVALFSLDFATLVQLNASPQDRQKSFRLSPLKCRDLAATLEFDITWNLVQSPGNSQANTAANMMMHPSTNPHSTGLAGLPPSSTLLNKSSQGPKTQTPKAQTPRSRETSKSRRAANETSSVSTRRTTASLSSAGSERDLLEELSSSNCNNCRSAKRRLDRKEVQVLQLESFLKESQKRIDALSTENEELIIREKAETRHAAQQRALTLRLLQELEAAVQLCHNQMQVQDMTLLPQVELIERVKKLHEEADPLHGHSDSSRRSLTSQPSHGSFDFRVETEAALQRNQRLQQQLEFLGRSMDYDSETVEGATRSHRAATDASGTTISSARSGSVTVECEPRPVALTMTQQLNNLERENFKLRAELEGALANAASALKKHSGGFPSGLTTGLSLTAEVSETTSSSSREDIEEPENEDAALLSRIREQHEFEAGRSAALESELDKAKSEIGKLKDQLEAAQNERPSKEEKAPGFLDKIYADVGKAKLVLEDRVKQLDEMLASATEENGRLRSQIEELQQHKKSGSQDQATTAEMDAHITELERLLEQREEEVKRKEGELARTRRQLQDAQARARADESAKSELESELAGVRLSLKMAQEATTQLENQLALLSSSAAPATTTSTSFISHKSAASDATGHNDELADVQKQLKLSKQEVMQLRFRSNQLESVHERLEDALKEKRTLEVKLTALEGQLFEQRSRTINTDNSSFTAPSLDAKSSAMLTDMQRELDQKAAQLMIAERDVDHLRGQLSDHGVEITSPGNIEDVTDKVKQFENEIVRLCQRNDDQARKLEKLGARVTVAVRERDELEAIVQQMVTEMSLLGKDVKLPRTHRTPSIPEADETEEKSPSLQHRPPPVQTGKITDRYANAVASSSSASHTPGSSAPGVTSSKVAQLMKNFSAQSSDEDSPGVSPSGVTFKRPTKLDFRNRKASSTSHRSNDDR</sequence>
<feature type="region of interest" description="Disordered" evidence="4">
    <location>
        <begin position="1742"/>
        <end position="1774"/>
    </location>
</feature>
<feature type="compositionally biased region" description="Polar residues" evidence="4">
    <location>
        <begin position="1274"/>
        <end position="1296"/>
    </location>
</feature>
<feature type="compositionally biased region" description="Low complexity" evidence="4">
    <location>
        <begin position="1586"/>
        <end position="1595"/>
    </location>
</feature>
<feature type="compositionally biased region" description="Low complexity" evidence="4">
    <location>
        <begin position="2056"/>
        <end position="2073"/>
    </location>
</feature>
<dbReference type="GO" id="GO:0004713">
    <property type="term" value="F:protein tyrosine kinase activity"/>
    <property type="evidence" value="ECO:0007669"/>
    <property type="project" value="InterPro"/>
</dbReference>
<dbReference type="GO" id="GO:0005524">
    <property type="term" value="F:ATP binding"/>
    <property type="evidence" value="ECO:0007669"/>
    <property type="project" value="InterPro"/>
</dbReference>
<keyword evidence="2" id="KW-0677">Repeat</keyword>